<dbReference type="InterPro" id="IPR010093">
    <property type="entry name" value="SinI_DNA-bd"/>
</dbReference>
<dbReference type="RefSeq" id="WP_212697862.1">
    <property type="nucleotide sequence ID" value="NZ_CP058649.1"/>
</dbReference>
<dbReference type="AlphaFoldDB" id="A0A8J8SGJ2"/>
<name>A0A8J8SGJ2_9FIRM</name>
<accession>A0A8J8SGJ2</accession>
<feature type="domain" description="Helix-turn-helix" evidence="1">
    <location>
        <begin position="5"/>
        <end position="51"/>
    </location>
</feature>
<reference evidence="2" key="1">
    <citation type="submission" date="2020-07" db="EMBL/GenBank/DDBJ databases">
        <title>Vallitalea pronyensis genome.</title>
        <authorList>
            <person name="Postec A."/>
        </authorList>
    </citation>
    <scope>NUCLEOTIDE SEQUENCE</scope>
    <source>
        <strain evidence="2">FatNI3</strain>
    </source>
</reference>
<dbReference type="EMBL" id="CP058649">
    <property type="protein sequence ID" value="QUI22378.1"/>
    <property type="molecule type" value="Genomic_DNA"/>
</dbReference>
<protein>
    <submittedName>
        <fullName evidence="2">Helix-turn-helix domain-containing protein</fullName>
    </submittedName>
</protein>
<keyword evidence="3" id="KW-1185">Reference proteome</keyword>
<dbReference type="InterPro" id="IPR041657">
    <property type="entry name" value="HTH_17"/>
</dbReference>
<dbReference type="GO" id="GO:0003677">
    <property type="term" value="F:DNA binding"/>
    <property type="evidence" value="ECO:0007669"/>
    <property type="project" value="InterPro"/>
</dbReference>
<dbReference type="Proteomes" id="UP000683246">
    <property type="component" value="Chromosome"/>
</dbReference>
<gene>
    <name evidence="2" type="ORF">HZI73_08715</name>
</gene>
<evidence type="ECO:0000259" key="1">
    <source>
        <dbReference type="Pfam" id="PF12728"/>
    </source>
</evidence>
<dbReference type="NCBIfam" id="TIGR01764">
    <property type="entry name" value="excise"/>
    <property type="match status" value="1"/>
</dbReference>
<dbReference type="Pfam" id="PF12728">
    <property type="entry name" value="HTH_17"/>
    <property type="match status" value="1"/>
</dbReference>
<evidence type="ECO:0000313" key="3">
    <source>
        <dbReference type="Proteomes" id="UP000683246"/>
    </source>
</evidence>
<dbReference type="InterPro" id="IPR009061">
    <property type="entry name" value="DNA-bd_dom_put_sf"/>
</dbReference>
<proteinExistence type="predicted"/>
<dbReference type="KEGG" id="vpy:HZI73_08715"/>
<dbReference type="SUPFAM" id="SSF46955">
    <property type="entry name" value="Putative DNA-binding domain"/>
    <property type="match status" value="1"/>
</dbReference>
<evidence type="ECO:0000313" key="2">
    <source>
        <dbReference type="EMBL" id="QUI22378.1"/>
    </source>
</evidence>
<organism evidence="2 3">
    <name type="scientific">Vallitalea pronyensis</name>
    <dbReference type="NCBI Taxonomy" id="1348613"/>
    <lineage>
        <taxon>Bacteria</taxon>
        <taxon>Bacillati</taxon>
        <taxon>Bacillota</taxon>
        <taxon>Clostridia</taxon>
        <taxon>Lachnospirales</taxon>
        <taxon>Vallitaleaceae</taxon>
        <taxon>Vallitalea</taxon>
    </lineage>
</organism>
<sequence length="155" mass="17546">MIEKFYTVDQVADMIDMHPKTIRKFIREGKLKANKVGKQWRITGHDLSVFTEGTGPEGIIDETRDITFSTEDKGQTSTHGVTVSTVVDMDVKDMEEGTRIANMLMAVMNNKDTKYGTSTMNVQFIEKEKKTRIMLWGTLSFMEAMLGALDVLTQQ</sequence>